<feature type="compositionally biased region" description="Polar residues" evidence="1">
    <location>
        <begin position="434"/>
        <end position="448"/>
    </location>
</feature>
<organism evidence="2 3">
    <name type="scientific">Rhizophlyctis rosea</name>
    <dbReference type="NCBI Taxonomy" id="64517"/>
    <lineage>
        <taxon>Eukaryota</taxon>
        <taxon>Fungi</taxon>
        <taxon>Fungi incertae sedis</taxon>
        <taxon>Chytridiomycota</taxon>
        <taxon>Chytridiomycota incertae sedis</taxon>
        <taxon>Chytridiomycetes</taxon>
        <taxon>Rhizophlyctidales</taxon>
        <taxon>Rhizophlyctidaceae</taxon>
        <taxon>Rhizophlyctis</taxon>
    </lineage>
</organism>
<protein>
    <submittedName>
        <fullName evidence="2">Uncharacterized protein</fullName>
    </submittedName>
</protein>
<dbReference type="EMBL" id="JADGJD010001479">
    <property type="protein sequence ID" value="KAJ3041529.1"/>
    <property type="molecule type" value="Genomic_DNA"/>
</dbReference>
<feature type="compositionally biased region" description="Low complexity" evidence="1">
    <location>
        <begin position="402"/>
        <end position="412"/>
    </location>
</feature>
<comment type="caution">
    <text evidence="2">The sequence shown here is derived from an EMBL/GenBank/DDBJ whole genome shotgun (WGS) entry which is preliminary data.</text>
</comment>
<feature type="compositionally biased region" description="Polar residues" evidence="1">
    <location>
        <begin position="281"/>
        <end position="301"/>
    </location>
</feature>
<feature type="compositionally biased region" description="Low complexity" evidence="1">
    <location>
        <begin position="335"/>
        <end position="346"/>
    </location>
</feature>
<feature type="region of interest" description="Disordered" evidence="1">
    <location>
        <begin position="395"/>
        <end position="485"/>
    </location>
</feature>
<accession>A0AAD5X1C6</accession>
<dbReference type="Proteomes" id="UP001212841">
    <property type="component" value="Unassembled WGS sequence"/>
</dbReference>
<evidence type="ECO:0000256" key="1">
    <source>
        <dbReference type="SAM" id="MobiDB-lite"/>
    </source>
</evidence>
<evidence type="ECO:0000313" key="2">
    <source>
        <dbReference type="EMBL" id="KAJ3041529.1"/>
    </source>
</evidence>
<evidence type="ECO:0000313" key="3">
    <source>
        <dbReference type="Proteomes" id="UP001212841"/>
    </source>
</evidence>
<keyword evidence="3" id="KW-1185">Reference proteome</keyword>
<name>A0AAD5X1C6_9FUNG</name>
<reference evidence="2" key="1">
    <citation type="submission" date="2020-05" db="EMBL/GenBank/DDBJ databases">
        <title>Phylogenomic resolution of chytrid fungi.</title>
        <authorList>
            <person name="Stajich J.E."/>
            <person name="Amses K."/>
            <person name="Simmons R."/>
            <person name="Seto K."/>
            <person name="Myers J."/>
            <person name="Bonds A."/>
            <person name="Quandt C.A."/>
            <person name="Barry K."/>
            <person name="Liu P."/>
            <person name="Grigoriev I."/>
            <person name="Longcore J.E."/>
            <person name="James T.Y."/>
        </authorList>
    </citation>
    <scope>NUCLEOTIDE SEQUENCE</scope>
    <source>
        <strain evidence="2">JEL0318</strain>
    </source>
</reference>
<feature type="compositionally biased region" description="Basic residues" evidence="1">
    <location>
        <begin position="413"/>
        <end position="425"/>
    </location>
</feature>
<feature type="compositionally biased region" description="Low complexity" evidence="1">
    <location>
        <begin position="449"/>
        <end position="461"/>
    </location>
</feature>
<sequence length="537" mass="59217">MDGLHIPGNHHYAVPEGINSFDGAQIDNELAAALDNVNSAAYQADFMLFPDANQQHHALYPPQPTYQHNLVPPQIGHYVDPSLDPSLNSFLTSPPQTLSDGSPSLSNPTLSPPQVVLTDDVDGASTTIVGIPEVNVDYSGLGLDPAAGLGVPTMPNFQFTNMNAYNYRNVKHEMEDDRSSIFTQDSDVSDALDSELGAAVNRQLAVDGWGSTGDGFLAPPTSRFYSRRASTGSLGGFDDLSLDDSMNFPSTDLLSTSAPTDGHGFPNVVLMTSPMIRAIPSPSNSPLLTPHSPQTFGQPAQFSLGPPADASSTDIDEFFRQGSTEDLPIPPLDLSSNSPYQSPQQPIGWDEQLAPPMQFPGGKSLEQMLEEFKKYDQALYANQLQQLQALQKQQQERRRQQQEQQQQQQQQQQRRRSHSLHHHPYRNPAPHFTSYPSPDSPATVSDSDTQPQQQQTQQTQQEASVPKGVPVPPRMDIPELPKPRMLMRKGPDRQTLYQCPFPECLKSEYLFWVLKLVVRIVCSLNFAICIISIHKAV</sequence>
<gene>
    <name evidence="2" type="ORF">HK097_002238</name>
</gene>
<feature type="region of interest" description="Disordered" evidence="1">
    <location>
        <begin position="86"/>
        <end position="110"/>
    </location>
</feature>
<dbReference type="AlphaFoldDB" id="A0AAD5X1C6"/>
<feature type="compositionally biased region" description="Polar residues" evidence="1">
    <location>
        <begin position="86"/>
        <end position="101"/>
    </location>
</feature>
<proteinExistence type="predicted"/>
<feature type="region of interest" description="Disordered" evidence="1">
    <location>
        <begin position="281"/>
        <end position="362"/>
    </location>
</feature>